<dbReference type="HOGENOM" id="CLU_3313619_0_0_10"/>
<gene>
    <name evidence="1" type="ORF">NMS_2139</name>
</gene>
<reference evidence="1 2" key="1">
    <citation type="journal article" date="2014" name="Proc. Natl. Acad. Sci. U.S.A.">
        <title>Functional characterization of flavobacteria rhodopsins reveals a unique class of light-driven chloride pump in bacteria.</title>
        <authorList>
            <person name="Yoshizawa S."/>
            <person name="Kumagai Y."/>
            <person name="Kim H."/>
            <person name="Ogura Y."/>
            <person name="Hayashi T."/>
            <person name="Iwasaki W."/>
            <person name="DeLong E.F."/>
            <person name="Kogure K."/>
        </authorList>
    </citation>
    <scope>NUCLEOTIDE SEQUENCE [LARGE SCALE GENOMIC DNA]</scope>
    <source>
        <strain evidence="1 2">S1-08</strain>
    </source>
</reference>
<sequence length="39" mass="4397">MGIKNNEQELFYYKILFISNSTNVSSSAVENSLEVKVAE</sequence>
<keyword evidence="2" id="KW-1185">Reference proteome</keyword>
<name>W8VWA3_9FLAO</name>
<dbReference type="AlphaFoldDB" id="W8VWA3"/>
<dbReference type="EMBL" id="AP014548">
    <property type="protein sequence ID" value="BAO56148.1"/>
    <property type="molecule type" value="Genomic_DNA"/>
</dbReference>
<evidence type="ECO:0000313" key="2">
    <source>
        <dbReference type="Proteomes" id="UP000031760"/>
    </source>
</evidence>
<organism evidence="1 2">
    <name type="scientific">Nonlabens marinus S1-08</name>
    <dbReference type="NCBI Taxonomy" id="1454201"/>
    <lineage>
        <taxon>Bacteria</taxon>
        <taxon>Pseudomonadati</taxon>
        <taxon>Bacteroidota</taxon>
        <taxon>Flavobacteriia</taxon>
        <taxon>Flavobacteriales</taxon>
        <taxon>Flavobacteriaceae</taxon>
        <taxon>Nonlabens</taxon>
    </lineage>
</organism>
<protein>
    <submittedName>
        <fullName evidence="1">Uncharacterized protein</fullName>
    </submittedName>
</protein>
<proteinExistence type="predicted"/>
<dbReference type="KEGG" id="nmf:NMS_2139"/>
<accession>W8VWA3</accession>
<dbReference type="Proteomes" id="UP000031760">
    <property type="component" value="Chromosome"/>
</dbReference>
<evidence type="ECO:0000313" key="1">
    <source>
        <dbReference type="EMBL" id="BAO56148.1"/>
    </source>
</evidence>